<proteinExistence type="predicted"/>
<dbReference type="KEGG" id="pseb:EOK75_00095"/>
<evidence type="ECO:0000256" key="1">
    <source>
        <dbReference type="SAM" id="MobiDB-lite"/>
    </source>
</evidence>
<reference evidence="2 3" key="1">
    <citation type="submission" date="2019-05" db="EMBL/GenBank/DDBJ databases">
        <title>Pseudorhodobacter turbinis sp. nov., isolated from the gut of the Korean turban shell.</title>
        <authorList>
            <person name="Jeong Y.-S."/>
            <person name="Kang W.-R."/>
            <person name="Bae J.-W."/>
        </authorList>
    </citation>
    <scope>NUCLEOTIDE SEQUENCE [LARGE SCALE GENOMIC DNA]</scope>
    <source>
        <strain evidence="2 3">S12M18</strain>
    </source>
</reference>
<dbReference type="RefSeq" id="WP_137192056.1">
    <property type="nucleotide sequence ID" value="NZ_CP039964.1"/>
</dbReference>
<dbReference type="EMBL" id="CP039964">
    <property type="protein sequence ID" value="QCO54372.1"/>
    <property type="molecule type" value="Genomic_DNA"/>
</dbReference>
<dbReference type="AlphaFoldDB" id="A0A4P8EC86"/>
<feature type="region of interest" description="Disordered" evidence="1">
    <location>
        <begin position="50"/>
        <end position="73"/>
    </location>
</feature>
<gene>
    <name evidence="2" type="ORF">EOK75_00095</name>
</gene>
<keyword evidence="3" id="KW-1185">Reference proteome</keyword>
<evidence type="ECO:0000313" key="2">
    <source>
        <dbReference type="EMBL" id="QCO54372.1"/>
    </source>
</evidence>
<evidence type="ECO:0000313" key="3">
    <source>
        <dbReference type="Proteomes" id="UP000298631"/>
    </source>
</evidence>
<protein>
    <submittedName>
        <fullName evidence="2">Uncharacterized protein</fullName>
    </submittedName>
</protein>
<organism evidence="2 3">
    <name type="scientific">Pseudorhodobacter turbinis</name>
    <dbReference type="NCBI Taxonomy" id="2500533"/>
    <lineage>
        <taxon>Bacteria</taxon>
        <taxon>Pseudomonadati</taxon>
        <taxon>Pseudomonadota</taxon>
        <taxon>Alphaproteobacteria</taxon>
        <taxon>Rhodobacterales</taxon>
        <taxon>Paracoccaceae</taxon>
        <taxon>Pseudorhodobacter</taxon>
    </lineage>
</organism>
<accession>A0A4P8EC86</accession>
<sequence length="73" mass="8334">MFEPNATLCLLSLESDPVDFSRADAQMPDYPATAIYWRWARVLRRKSWINERDGNPDDADGRFFGLSSPAGRL</sequence>
<dbReference type="Proteomes" id="UP000298631">
    <property type="component" value="Chromosome"/>
</dbReference>
<feature type="compositionally biased region" description="Basic and acidic residues" evidence="1">
    <location>
        <begin position="50"/>
        <end position="61"/>
    </location>
</feature>
<name>A0A4P8EC86_9RHOB</name>